<evidence type="ECO:0000313" key="2">
    <source>
        <dbReference type="Proteomes" id="UP000244571"/>
    </source>
</evidence>
<dbReference type="Pfam" id="PF04305">
    <property type="entry name" value="DUF455"/>
    <property type="match status" value="1"/>
</dbReference>
<protein>
    <submittedName>
        <fullName evidence="1">DUF455 domain-containing protein</fullName>
    </submittedName>
</protein>
<dbReference type="EMBL" id="CP028901">
    <property type="protein sequence ID" value="AWB34797.1"/>
    <property type="molecule type" value="Genomic_DNA"/>
</dbReference>
<dbReference type="AlphaFoldDB" id="A0A2R4XLX4"/>
<accession>A0A2R4XLX4</accession>
<name>A0A2R4XLX4_9BURK</name>
<dbReference type="InterPro" id="IPR009078">
    <property type="entry name" value="Ferritin-like_SF"/>
</dbReference>
<organism evidence="1 2">
    <name type="scientific">Orrella marina</name>
    <dbReference type="NCBI Taxonomy" id="2163011"/>
    <lineage>
        <taxon>Bacteria</taxon>
        <taxon>Pseudomonadati</taxon>
        <taxon>Pseudomonadota</taxon>
        <taxon>Betaproteobacteria</taxon>
        <taxon>Burkholderiales</taxon>
        <taxon>Alcaligenaceae</taxon>
        <taxon>Orrella</taxon>
    </lineage>
</organism>
<reference evidence="1 2" key="1">
    <citation type="submission" date="2018-04" db="EMBL/GenBank/DDBJ databases">
        <title>Bordetella sp. HZ20 isolated from seawater.</title>
        <authorList>
            <person name="Sun C."/>
        </authorList>
    </citation>
    <scope>NUCLEOTIDE SEQUENCE [LARGE SCALE GENOMIC DNA]</scope>
    <source>
        <strain evidence="1 2">HZ20</strain>
    </source>
</reference>
<dbReference type="CDD" id="cd00657">
    <property type="entry name" value="Ferritin_like"/>
    <property type="match status" value="1"/>
</dbReference>
<dbReference type="InterPro" id="IPR011197">
    <property type="entry name" value="UCP012318"/>
</dbReference>
<keyword evidence="2" id="KW-1185">Reference proteome</keyword>
<dbReference type="PANTHER" id="PTHR42782:SF4">
    <property type="entry name" value="DUF455 DOMAIN-CONTAINING PROTEIN"/>
    <property type="match status" value="1"/>
</dbReference>
<dbReference type="KEGG" id="boz:DBV39_14895"/>
<evidence type="ECO:0000313" key="1">
    <source>
        <dbReference type="EMBL" id="AWB34797.1"/>
    </source>
</evidence>
<dbReference type="PANTHER" id="PTHR42782">
    <property type="entry name" value="SI:CH73-314G15.3"/>
    <property type="match status" value="1"/>
</dbReference>
<dbReference type="SUPFAM" id="SSF47240">
    <property type="entry name" value="Ferritin-like"/>
    <property type="match status" value="1"/>
</dbReference>
<gene>
    <name evidence="1" type="ORF">DBV39_14895</name>
</gene>
<dbReference type="RefSeq" id="WP_108622207.1">
    <property type="nucleotide sequence ID" value="NZ_CP028901.1"/>
</dbReference>
<sequence length="276" mass="30869">MSSKAVTIGLQTEVLRESRAQALHALLTSDVVLKCQLTQQIGDGSAIDSGAVYEPDAVLPGRPAVPELVSPARLKHRGVQTVEGRAVMLHAIAHIEFNAINLALDIVWRFSGLPDAFYRDWLRVAREEASHFTMLRQHLLSLGYDYGDFPAHDGLWEMAVKTSDDLLGRLAMVPRTLEARGLDASPPIRQKLYQAGDLRGAEILDVILREEIGHVAIGNRWYHWCCEQRGLDSEQAEQVLRQKYSAPRVRGPFNLQARREAGFDEAELSRLVQQDT</sequence>
<dbReference type="Proteomes" id="UP000244571">
    <property type="component" value="Chromosome"/>
</dbReference>
<dbReference type="OrthoDB" id="9778629at2"/>
<proteinExistence type="predicted"/>
<dbReference type="InterPro" id="IPR007402">
    <property type="entry name" value="DUF455"/>
</dbReference>
<dbReference type="PIRSF" id="PIRSF012318">
    <property type="entry name" value="UCP012318"/>
    <property type="match status" value="1"/>
</dbReference>